<name>A0A4Z1CLE9_9RHOB</name>
<comment type="caution">
    <text evidence="1">The sequence shown here is derived from an EMBL/GenBank/DDBJ whole genome shotgun (WGS) entry which is preliminary data.</text>
</comment>
<evidence type="ECO:0008006" key="3">
    <source>
        <dbReference type="Google" id="ProtNLM"/>
    </source>
</evidence>
<dbReference type="EMBL" id="SRPG01000109">
    <property type="protein sequence ID" value="TGN59056.1"/>
    <property type="molecule type" value="Genomic_DNA"/>
</dbReference>
<dbReference type="InterPro" id="IPR025683">
    <property type="entry name" value="Protein_beta"/>
</dbReference>
<dbReference type="Proteomes" id="UP000297972">
    <property type="component" value="Unassembled WGS sequence"/>
</dbReference>
<evidence type="ECO:0000313" key="2">
    <source>
        <dbReference type="Proteomes" id="UP000297972"/>
    </source>
</evidence>
<organism evidence="1 2">
    <name type="scientific">Paracoccus liaowanqingii</name>
    <dbReference type="NCBI Taxonomy" id="2560053"/>
    <lineage>
        <taxon>Bacteria</taxon>
        <taxon>Pseudomonadati</taxon>
        <taxon>Pseudomonadota</taxon>
        <taxon>Alphaproteobacteria</taxon>
        <taxon>Rhodobacterales</taxon>
        <taxon>Paracoccaceae</taxon>
        <taxon>Paracoccus</taxon>
    </lineage>
</organism>
<dbReference type="AlphaFoldDB" id="A0A4Z1CLE9"/>
<keyword evidence="2" id="KW-1185">Reference proteome</keyword>
<gene>
    <name evidence="1" type="ORF">E4L95_12020</name>
</gene>
<accession>A0A4Z1CLE9</accession>
<evidence type="ECO:0000313" key="1">
    <source>
        <dbReference type="EMBL" id="TGN59056.1"/>
    </source>
</evidence>
<sequence>MRGSSRIYAGCKRGSRKKPLTRWHRSGRFRRQRWRLSWAPFTVRNLGMHLTGKSYVPTLAIRPSEMNALEYVPGISKDAMVPLILLAPWATSKSLSSAVDRVKRAYPGRQFILDVDRDYVPSNATGSPAQAEFMALRSPANRFSAWWTFWKSVPEAIPCLQLEGQTIEDLRMQILDIQLEGREFCLRIELGRMSQNVSEAISVLQDIGTADFSVVLEGGWVADPILLYARINGLLNGALKLLDGRVPIVASCTSMIKDFTSIVGVAEIEFSNRQLVDQIRRNSNRQTIIYGDWGSTRPREYTGGRTPLPRVDYPSEARWLIARNRIEDWGFPEAALAIVQSPYWTGGLGVWGEDLIRATAEGDEFAIDTPQKNVAARVNIHLHRQALYGQDVVGLNLDEPWVD</sequence>
<dbReference type="Pfam" id="PF14350">
    <property type="entry name" value="Beta_protein"/>
    <property type="match status" value="1"/>
</dbReference>
<proteinExistence type="predicted"/>
<dbReference type="OrthoDB" id="7475055at2"/>
<reference evidence="1 2" key="1">
    <citation type="submission" date="2019-03" db="EMBL/GenBank/DDBJ databases">
        <authorList>
            <person name="Li J."/>
        </authorList>
    </citation>
    <scope>NUCLEOTIDE SEQUENCE [LARGE SCALE GENOMIC DNA]</scope>
    <source>
        <strain evidence="1 2">3058</strain>
    </source>
</reference>
<protein>
    <recommendedName>
        <fullName evidence="3">Beta family protein</fullName>
    </recommendedName>
</protein>